<accession>A0ABQ6FLG7</accession>
<dbReference type="SUPFAM" id="SSF46785">
    <property type="entry name" value="Winged helix' DNA-binding domain"/>
    <property type="match status" value="1"/>
</dbReference>
<evidence type="ECO:0000313" key="7">
    <source>
        <dbReference type="Proteomes" id="UP001344906"/>
    </source>
</evidence>
<dbReference type="Pfam" id="PF00126">
    <property type="entry name" value="HTH_1"/>
    <property type="match status" value="1"/>
</dbReference>
<dbReference type="Gene3D" id="3.40.190.290">
    <property type="match status" value="1"/>
</dbReference>
<keyword evidence="4" id="KW-0804">Transcription</keyword>
<gene>
    <name evidence="6" type="ORF">KDH_19630</name>
</gene>
<dbReference type="Gene3D" id="1.10.10.10">
    <property type="entry name" value="Winged helix-like DNA-binding domain superfamily/Winged helix DNA-binding domain"/>
    <property type="match status" value="1"/>
</dbReference>
<dbReference type="PANTHER" id="PTHR30126:SF39">
    <property type="entry name" value="HTH-TYPE TRANSCRIPTIONAL REGULATOR CYSL"/>
    <property type="match status" value="1"/>
</dbReference>
<keyword evidence="3" id="KW-0238">DNA-binding</keyword>
<evidence type="ECO:0000259" key="5">
    <source>
        <dbReference type="PROSITE" id="PS50931"/>
    </source>
</evidence>
<dbReference type="InterPro" id="IPR036388">
    <property type="entry name" value="WH-like_DNA-bd_sf"/>
</dbReference>
<evidence type="ECO:0000313" key="6">
    <source>
        <dbReference type="EMBL" id="GLV55116.1"/>
    </source>
</evidence>
<protein>
    <submittedName>
        <fullName evidence="6">LysR family transcriptional regulator</fullName>
    </submittedName>
</protein>
<sequence length="296" mass="33088">MGGAMNFNHLQIFYKVAQLQHFTRAAEALFISQPAVSKQIHELEKSLGQSLFTRTGQKVYLTEAGRLLYEYAERIFTLTAEAEIALDELQGLLRGHLSVGASTTIGTYLLPDLLGQYTSLYPQIHLSVKVENTSAIEEAVLSHQLELGLVEGKVNHAELEVRPWRYDALVLVSACDKALEWPEAMTLQQFMDLNLPLVVRESGSGTRTVLEEALLAHGVQLPVPLMELGSTEAIKRVVSAGLGYAFISQLTIELEVAAQRLRQIPLSDFELRRPLYLIFPRRQRFSKAAEAFLQLL</sequence>
<reference evidence="6 7" key="1">
    <citation type="submission" date="2023-02" db="EMBL/GenBank/DDBJ databases">
        <title>Dictyobacter halimunensis sp. nov., a new member of the class Ktedonobacteria from forest soil in a geothermal area.</title>
        <authorList>
            <person name="Rachmania M.K."/>
            <person name="Ningsih F."/>
            <person name="Sakai Y."/>
            <person name="Yabe S."/>
            <person name="Yokota A."/>
            <person name="Sjamsuridzal W."/>
        </authorList>
    </citation>
    <scope>NUCLEOTIDE SEQUENCE [LARGE SCALE GENOMIC DNA]</scope>
    <source>
        <strain evidence="6 7">S3.2.2.5</strain>
    </source>
</reference>
<dbReference type="SUPFAM" id="SSF53850">
    <property type="entry name" value="Periplasmic binding protein-like II"/>
    <property type="match status" value="1"/>
</dbReference>
<dbReference type="EMBL" id="BSRI01000001">
    <property type="protein sequence ID" value="GLV55116.1"/>
    <property type="molecule type" value="Genomic_DNA"/>
</dbReference>
<comment type="caution">
    <text evidence="6">The sequence shown here is derived from an EMBL/GenBank/DDBJ whole genome shotgun (WGS) entry which is preliminary data.</text>
</comment>
<evidence type="ECO:0000256" key="2">
    <source>
        <dbReference type="ARBA" id="ARBA00023015"/>
    </source>
</evidence>
<comment type="similarity">
    <text evidence="1">Belongs to the LysR transcriptional regulatory family.</text>
</comment>
<dbReference type="Proteomes" id="UP001344906">
    <property type="component" value="Unassembled WGS sequence"/>
</dbReference>
<proteinExistence type="inferred from homology"/>
<feature type="domain" description="HTH lysR-type" evidence="5">
    <location>
        <begin position="5"/>
        <end position="62"/>
    </location>
</feature>
<dbReference type="CDD" id="cd08420">
    <property type="entry name" value="PBP2_CysL_like"/>
    <property type="match status" value="1"/>
</dbReference>
<name>A0ABQ6FLG7_9CHLR</name>
<dbReference type="InterPro" id="IPR005119">
    <property type="entry name" value="LysR_subst-bd"/>
</dbReference>
<evidence type="ECO:0000256" key="4">
    <source>
        <dbReference type="ARBA" id="ARBA00023163"/>
    </source>
</evidence>
<dbReference type="PRINTS" id="PR00039">
    <property type="entry name" value="HTHLYSR"/>
</dbReference>
<keyword evidence="7" id="KW-1185">Reference proteome</keyword>
<dbReference type="InterPro" id="IPR000847">
    <property type="entry name" value="LysR_HTH_N"/>
</dbReference>
<evidence type="ECO:0000256" key="1">
    <source>
        <dbReference type="ARBA" id="ARBA00009437"/>
    </source>
</evidence>
<dbReference type="PROSITE" id="PS50931">
    <property type="entry name" value="HTH_LYSR"/>
    <property type="match status" value="1"/>
</dbReference>
<dbReference type="Pfam" id="PF03466">
    <property type="entry name" value="LysR_substrate"/>
    <property type="match status" value="1"/>
</dbReference>
<evidence type="ECO:0000256" key="3">
    <source>
        <dbReference type="ARBA" id="ARBA00023125"/>
    </source>
</evidence>
<organism evidence="6 7">
    <name type="scientific">Dictyobacter halimunensis</name>
    <dbReference type="NCBI Taxonomy" id="3026934"/>
    <lineage>
        <taxon>Bacteria</taxon>
        <taxon>Bacillati</taxon>
        <taxon>Chloroflexota</taxon>
        <taxon>Ktedonobacteria</taxon>
        <taxon>Ktedonobacterales</taxon>
        <taxon>Dictyobacteraceae</taxon>
        <taxon>Dictyobacter</taxon>
    </lineage>
</organism>
<dbReference type="InterPro" id="IPR036390">
    <property type="entry name" value="WH_DNA-bd_sf"/>
</dbReference>
<keyword evidence="2" id="KW-0805">Transcription regulation</keyword>
<dbReference type="PANTHER" id="PTHR30126">
    <property type="entry name" value="HTH-TYPE TRANSCRIPTIONAL REGULATOR"/>
    <property type="match status" value="1"/>
</dbReference>